<dbReference type="InterPro" id="IPR007791">
    <property type="entry name" value="DjlA_N"/>
</dbReference>
<evidence type="ECO:0000313" key="3">
    <source>
        <dbReference type="Proteomes" id="UP000524246"/>
    </source>
</evidence>
<dbReference type="InterPro" id="IPR029024">
    <property type="entry name" value="TerB-like"/>
</dbReference>
<accession>A0A7X9ILR5</accession>
<comment type="caution">
    <text evidence="2">The sequence shown here is derived from an EMBL/GenBank/DDBJ whole genome shotgun (WGS) entry which is preliminary data.</text>
</comment>
<name>A0A7X9ILR5_9DELT</name>
<dbReference type="SUPFAM" id="SSF158682">
    <property type="entry name" value="TerB-like"/>
    <property type="match status" value="1"/>
</dbReference>
<organism evidence="2 3">
    <name type="scientific">SAR324 cluster bacterium</name>
    <dbReference type="NCBI Taxonomy" id="2024889"/>
    <lineage>
        <taxon>Bacteria</taxon>
        <taxon>Deltaproteobacteria</taxon>
        <taxon>SAR324 cluster</taxon>
    </lineage>
</organism>
<dbReference type="EMBL" id="JAAZON010000678">
    <property type="protein sequence ID" value="NMC64454.1"/>
    <property type="molecule type" value="Genomic_DNA"/>
</dbReference>
<dbReference type="AlphaFoldDB" id="A0A7X9ILR5"/>
<dbReference type="Pfam" id="PF05099">
    <property type="entry name" value="TerB"/>
    <property type="match status" value="1"/>
</dbReference>
<protein>
    <recommendedName>
        <fullName evidence="1">Co-chaperone DjlA N-terminal domain-containing protein</fullName>
    </recommendedName>
</protein>
<evidence type="ECO:0000313" key="2">
    <source>
        <dbReference type="EMBL" id="NMC64454.1"/>
    </source>
</evidence>
<reference evidence="2 3" key="1">
    <citation type="journal article" date="2020" name="Biotechnol. Biofuels">
        <title>New insights from the biogas microbiome by comprehensive genome-resolved metagenomics of nearly 1600 species originating from multiple anaerobic digesters.</title>
        <authorList>
            <person name="Campanaro S."/>
            <person name="Treu L."/>
            <person name="Rodriguez-R L.M."/>
            <person name="Kovalovszki A."/>
            <person name="Ziels R.M."/>
            <person name="Maus I."/>
            <person name="Zhu X."/>
            <person name="Kougias P.G."/>
            <person name="Basile A."/>
            <person name="Luo G."/>
            <person name="Schluter A."/>
            <person name="Konstantinidis K.T."/>
            <person name="Angelidaki I."/>
        </authorList>
    </citation>
    <scope>NUCLEOTIDE SEQUENCE [LARGE SCALE GENOMIC DNA]</scope>
    <source>
        <strain evidence="2">AS27yjCOA_65</strain>
    </source>
</reference>
<evidence type="ECO:0000259" key="1">
    <source>
        <dbReference type="Pfam" id="PF05099"/>
    </source>
</evidence>
<dbReference type="Gene3D" id="1.10.3680.10">
    <property type="entry name" value="TerB-like"/>
    <property type="match status" value="1"/>
</dbReference>
<dbReference type="Proteomes" id="UP000524246">
    <property type="component" value="Unassembled WGS sequence"/>
</dbReference>
<gene>
    <name evidence="2" type="ORF">GYA55_14915</name>
</gene>
<sequence>MDSSESTKADLELALAVILVDLASTDEAFDPSEYEVISRGLKEVFGTTKDRVQQLVNQSRQILESLRGTNKYTNMLRDNLNNTEKKEILAIIDDLIAADGKEDPFEVYMKSRIAKALGFEVEPD</sequence>
<proteinExistence type="predicted"/>
<feature type="domain" description="Co-chaperone DjlA N-terminal" evidence="1">
    <location>
        <begin position="12"/>
        <end position="120"/>
    </location>
</feature>